<dbReference type="EMBL" id="UGBW01000003">
    <property type="protein sequence ID" value="STH81912.1"/>
    <property type="molecule type" value="Genomic_DNA"/>
</dbReference>
<evidence type="ECO:0000313" key="4">
    <source>
        <dbReference type="Proteomes" id="UP000255543"/>
    </source>
</evidence>
<dbReference type="Proteomes" id="UP000255093">
    <property type="component" value="Unassembled WGS sequence"/>
</dbReference>
<organism evidence="1 3">
    <name type="scientific">Escherichia coli</name>
    <dbReference type="NCBI Taxonomy" id="562"/>
    <lineage>
        <taxon>Bacteria</taxon>
        <taxon>Pseudomonadati</taxon>
        <taxon>Pseudomonadota</taxon>
        <taxon>Gammaproteobacteria</taxon>
        <taxon>Enterobacterales</taxon>
        <taxon>Enterobacteriaceae</taxon>
        <taxon>Escherichia</taxon>
    </lineage>
</organism>
<accession>A0A0K3HU76</accession>
<dbReference type="AlphaFoldDB" id="A0A0K3HU76"/>
<evidence type="ECO:0000313" key="1">
    <source>
        <dbReference type="EMBL" id="STH81912.1"/>
    </source>
</evidence>
<proteinExistence type="predicted"/>
<name>A0A0K3HU76_ECOLX</name>
<evidence type="ECO:0000313" key="2">
    <source>
        <dbReference type="EMBL" id="STK48253.1"/>
    </source>
</evidence>
<dbReference type="Proteomes" id="UP000255543">
    <property type="component" value="Unassembled WGS sequence"/>
</dbReference>
<evidence type="ECO:0000313" key="3">
    <source>
        <dbReference type="Proteomes" id="UP000255093"/>
    </source>
</evidence>
<dbReference type="EMBL" id="UGEB01000001">
    <property type="protein sequence ID" value="STK48253.1"/>
    <property type="molecule type" value="Genomic_DNA"/>
</dbReference>
<sequence length="86" mass="9678">MFSNFFMASSADLYVLLYSESQKCFHIETVSAMIDKNVRMYLEGRSGDYVTIGIGSSAEELREIRGKLVEMRHGVAAPHFLVAPEE</sequence>
<reference evidence="3 4" key="1">
    <citation type="submission" date="2018-06" db="EMBL/GenBank/DDBJ databases">
        <authorList>
            <consortium name="Pathogen Informatics"/>
            <person name="Doyle S."/>
        </authorList>
    </citation>
    <scope>NUCLEOTIDE SEQUENCE [LARGE SCALE GENOMIC DNA]</scope>
    <source>
        <strain evidence="2 4">NCTC8179</strain>
        <strain evidence="1 3">NCTC8621</strain>
    </source>
</reference>
<gene>
    <name evidence="2" type="ORF">NCTC8179_00528</name>
    <name evidence="1" type="ORF">NCTC8621_01856</name>
</gene>
<protein>
    <submittedName>
        <fullName evidence="1">Uncharacterized protein</fullName>
    </submittedName>
</protein>